<dbReference type="NCBIfam" id="TIGR04260">
    <property type="entry name" value="Cyano_gly_rpt"/>
    <property type="match status" value="1"/>
</dbReference>
<gene>
    <name evidence="2" type="ORF">CWATWH0003_3834</name>
</gene>
<evidence type="ECO:0000313" key="2">
    <source>
        <dbReference type="EMBL" id="EHJ11440.1"/>
    </source>
</evidence>
<accession>G5J8Q7</accession>
<dbReference type="PATRIC" id="fig|423471.3.peg.3598"/>
<dbReference type="InterPro" id="IPR026356">
    <property type="entry name" value="GrrA/OscA1_RiPP"/>
</dbReference>
<feature type="signal peptide" evidence="1">
    <location>
        <begin position="1"/>
        <end position="23"/>
    </location>
</feature>
<organism evidence="2 3">
    <name type="scientific">Crocosphaera watsonii WH 0003</name>
    <dbReference type="NCBI Taxonomy" id="423471"/>
    <lineage>
        <taxon>Bacteria</taxon>
        <taxon>Bacillati</taxon>
        <taxon>Cyanobacteriota</taxon>
        <taxon>Cyanophyceae</taxon>
        <taxon>Oscillatoriophycideae</taxon>
        <taxon>Chroococcales</taxon>
        <taxon>Aphanothecaceae</taxon>
        <taxon>Crocosphaera</taxon>
    </lineage>
</organism>
<evidence type="ECO:0000256" key="1">
    <source>
        <dbReference type="SAM" id="SignalP"/>
    </source>
</evidence>
<keyword evidence="1" id="KW-0732">Signal</keyword>
<dbReference type="Proteomes" id="UP000003477">
    <property type="component" value="Unassembled WGS sequence"/>
</dbReference>
<evidence type="ECO:0000313" key="3">
    <source>
        <dbReference type="Proteomes" id="UP000003477"/>
    </source>
</evidence>
<protein>
    <recommendedName>
        <fullName evidence="4">RSAM-associated Gly-rich repeat protein</fullName>
    </recommendedName>
</protein>
<sequence>MQSPTKITFVGFLLAVSTLSVSAAKVHAKTLDESNTSSKIEYRLSRLSRAIQERDIETSNHLTDENSLARGFANSRGGGGFANSGGGGFANRSGGGGFVNRSPFRNGGGFYNRY</sequence>
<dbReference type="RefSeq" id="WP_007311812.1">
    <property type="nucleotide sequence ID" value="NZ_AESD01000575.1"/>
</dbReference>
<feature type="chain" id="PRO_5003479154" description="RSAM-associated Gly-rich repeat protein" evidence="1">
    <location>
        <begin position="24"/>
        <end position="114"/>
    </location>
</feature>
<name>G5J8Q7_CROWT</name>
<dbReference type="AlphaFoldDB" id="G5J8Q7"/>
<dbReference type="EMBL" id="AESD01000575">
    <property type="protein sequence ID" value="EHJ11440.1"/>
    <property type="molecule type" value="Genomic_DNA"/>
</dbReference>
<evidence type="ECO:0008006" key="4">
    <source>
        <dbReference type="Google" id="ProtNLM"/>
    </source>
</evidence>
<proteinExistence type="predicted"/>
<comment type="caution">
    <text evidence="2">The sequence shown here is derived from an EMBL/GenBank/DDBJ whole genome shotgun (WGS) entry which is preliminary data.</text>
</comment>
<reference evidence="2 3" key="1">
    <citation type="journal article" date="2011" name="Front. Microbiol.">
        <title>Two Strains of Crocosphaera watsonii with Highly Conserved Genomes are Distinguished by Strain-Specific Features.</title>
        <authorList>
            <person name="Bench S.R."/>
            <person name="Ilikchyan I.N."/>
            <person name="Tripp H.J."/>
            <person name="Zehr J.P."/>
        </authorList>
    </citation>
    <scope>NUCLEOTIDE SEQUENCE [LARGE SCALE GENOMIC DNA]</scope>
    <source>
        <strain evidence="2 3">WH 0003</strain>
    </source>
</reference>
<dbReference type="GeneID" id="88767331"/>